<dbReference type="AlphaFoldDB" id="A0A9D4CGJ7"/>
<keyword evidence="2" id="KW-1185">Reference proteome</keyword>
<name>A0A9D4CGJ7_DREPO</name>
<gene>
    <name evidence="1" type="ORF">DPMN_050336</name>
</gene>
<evidence type="ECO:0000313" key="1">
    <source>
        <dbReference type="EMBL" id="KAH3724517.1"/>
    </source>
</evidence>
<reference evidence="1" key="1">
    <citation type="journal article" date="2019" name="bioRxiv">
        <title>The Genome of the Zebra Mussel, Dreissena polymorpha: A Resource for Invasive Species Research.</title>
        <authorList>
            <person name="McCartney M.A."/>
            <person name="Auch B."/>
            <person name="Kono T."/>
            <person name="Mallez S."/>
            <person name="Zhang Y."/>
            <person name="Obille A."/>
            <person name="Becker A."/>
            <person name="Abrahante J.E."/>
            <person name="Garbe J."/>
            <person name="Badalamenti J.P."/>
            <person name="Herman A."/>
            <person name="Mangelson H."/>
            <person name="Liachko I."/>
            <person name="Sullivan S."/>
            <person name="Sone E.D."/>
            <person name="Koren S."/>
            <person name="Silverstein K.A.T."/>
            <person name="Beckman K.B."/>
            <person name="Gohl D.M."/>
        </authorList>
    </citation>
    <scope>NUCLEOTIDE SEQUENCE</scope>
    <source>
        <strain evidence="1">Duluth1</strain>
        <tissue evidence="1">Whole animal</tissue>
    </source>
</reference>
<dbReference type="Proteomes" id="UP000828390">
    <property type="component" value="Unassembled WGS sequence"/>
</dbReference>
<accession>A0A9D4CGJ7</accession>
<evidence type="ECO:0000313" key="2">
    <source>
        <dbReference type="Proteomes" id="UP000828390"/>
    </source>
</evidence>
<dbReference type="EMBL" id="JAIWYP010000012">
    <property type="protein sequence ID" value="KAH3724517.1"/>
    <property type="molecule type" value="Genomic_DNA"/>
</dbReference>
<reference evidence="1" key="2">
    <citation type="submission" date="2020-11" db="EMBL/GenBank/DDBJ databases">
        <authorList>
            <person name="McCartney M.A."/>
            <person name="Auch B."/>
            <person name="Kono T."/>
            <person name="Mallez S."/>
            <person name="Becker A."/>
            <person name="Gohl D.M."/>
            <person name="Silverstein K.A.T."/>
            <person name="Koren S."/>
            <person name="Bechman K.B."/>
            <person name="Herman A."/>
            <person name="Abrahante J.E."/>
            <person name="Garbe J."/>
        </authorList>
    </citation>
    <scope>NUCLEOTIDE SEQUENCE</scope>
    <source>
        <strain evidence="1">Duluth1</strain>
        <tissue evidence="1">Whole animal</tissue>
    </source>
</reference>
<protein>
    <submittedName>
        <fullName evidence="1">Uncharacterized protein</fullName>
    </submittedName>
</protein>
<proteinExistence type="predicted"/>
<comment type="caution">
    <text evidence="1">The sequence shown here is derived from an EMBL/GenBank/DDBJ whole genome shotgun (WGS) entry which is preliminary data.</text>
</comment>
<sequence>MRGFYIDEGLVHVIQELYGDAISAVLLNEQHGDTIGRLSEIPALSRPVQPFPKKDNAKTLHEHHTFFNRRLYERARACGMEVKTEKSKITVNSATNTNANITMIRETLNEVTQFIFFGRNYVQGWNQYC</sequence>
<organism evidence="1 2">
    <name type="scientific">Dreissena polymorpha</name>
    <name type="common">Zebra mussel</name>
    <name type="synonym">Mytilus polymorpha</name>
    <dbReference type="NCBI Taxonomy" id="45954"/>
    <lineage>
        <taxon>Eukaryota</taxon>
        <taxon>Metazoa</taxon>
        <taxon>Spiralia</taxon>
        <taxon>Lophotrochozoa</taxon>
        <taxon>Mollusca</taxon>
        <taxon>Bivalvia</taxon>
        <taxon>Autobranchia</taxon>
        <taxon>Heteroconchia</taxon>
        <taxon>Euheterodonta</taxon>
        <taxon>Imparidentia</taxon>
        <taxon>Neoheterodontei</taxon>
        <taxon>Myida</taxon>
        <taxon>Dreissenoidea</taxon>
        <taxon>Dreissenidae</taxon>
        <taxon>Dreissena</taxon>
    </lineage>
</organism>